<dbReference type="InterPro" id="IPR050143">
    <property type="entry name" value="TRIM/RBCC"/>
</dbReference>
<dbReference type="AlphaFoldDB" id="A0AA88TUK0"/>
<accession>A0AA88TUK0</accession>
<dbReference type="PROSITE" id="PS50188">
    <property type="entry name" value="B302_SPRY"/>
    <property type="match status" value="1"/>
</dbReference>
<dbReference type="InterPro" id="IPR043136">
    <property type="entry name" value="B30.2/SPRY_sf"/>
</dbReference>
<reference evidence="2" key="1">
    <citation type="submission" date="2023-08" db="EMBL/GenBank/DDBJ databases">
        <title>Chromosome-level Genome Assembly of mud carp (Cirrhinus molitorella).</title>
        <authorList>
            <person name="Liu H."/>
        </authorList>
    </citation>
    <scope>NUCLEOTIDE SEQUENCE</scope>
    <source>
        <strain evidence="2">Prfri</strain>
        <tissue evidence="2">Muscle</tissue>
    </source>
</reference>
<comment type="caution">
    <text evidence="2">The sequence shown here is derived from an EMBL/GenBank/DDBJ whole genome shotgun (WGS) entry which is preliminary data.</text>
</comment>
<proteinExistence type="predicted"/>
<keyword evidence="3" id="KW-1185">Reference proteome</keyword>
<dbReference type="InterPro" id="IPR001870">
    <property type="entry name" value="B30.2/SPRY"/>
</dbReference>
<dbReference type="SUPFAM" id="SSF49899">
    <property type="entry name" value="Concanavalin A-like lectins/glucanases"/>
    <property type="match status" value="1"/>
</dbReference>
<protein>
    <recommendedName>
        <fullName evidence="1">B30.2/SPRY domain-containing protein</fullName>
    </recommendedName>
</protein>
<organism evidence="2 3">
    <name type="scientific">Cirrhinus molitorella</name>
    <name type="common">mud carp</name>
    <dbReference type="NCBI Taxonomy" id="172907"/>
    <lineage>
        <taxon>Eukaryota</taxon>
        <taxon>Metazoa</taxon>
        <taxon>Chordata</taxon>
        <taxon>Craniata</taxon>
        <taxon>Vertebrata</taxon>
        <taxon>Euteleostomi</taxon>
        <taxon>Actinopterygii</taxon>
        <taxon>Neopterygii</taxon>
        <taxon>Teleostei</taxon>
        <taxon>Ostariophysi</taxon>
        <taxon>Cypriniformes</taxon>
        <taxon>Cyprinidae</taxon>
        <taxon>Labeoninae</taxon>
        <taxon>Labeonini</taxon>
        <taxon>Cirrhinus</taxon>
    </lineage>
</organism>
<sequence length="195" mass="22004">MDGTDYTLPDQELTAETLTDVPKHLGNLKYQVLEKMKDICPYYPVVLNPNVAPPNISLSDDLTTVTSCLHQQDEPNPLHLHRSCMVLGSVGFADGVHTWDIEVGDSRHWSLGVCLGSEGKPVTQSLTPENGFWGLRRDGDSYRLMTSGLFRLQIMVNPDVVRVKLEHAYEIKLVQDSVQLKCWRKERVTNKADEK</sequence>
<dbReference type="InterPro" id="IPR013320">
    <property type="entry name" value="ConA-like_dom_sf"/>
</dbReference>
<dbReference type="PANTHER" id="PTHR24103">
    <property type="entry name" value="E3 UBIQUITIN-PROTEIN LIGASE TRIM"/>
    <property type="match status" value="1"/>
</dbReference>
<evidence type="ECO:0000313" key="2">
    <source>
        <dbReference type="EMBL" id="KAK2909481.1"/>
    </source>
</evidence>
<feature type="domain" description="B30.2/SPRY" evidence="1">
    <location>
        <begin position="25"/>
        <end position="195"/>
    </location>
</feature>
<evidence type="ECO:0000259" key="1">
    <source>
        <dbReference type="PROSITE" id="PS50188"/>
    </source>
</evidence>
<dbReference type="InterPro" id="IPR003879">
    <property type="entry name" value="Butyrophylin_SPRY"/>
</dbReference>
<dbReference type="PRINTS" id="PR01407">
    <property type="entry name" value="BUTYPHLNCDUF"/>
</dbReference>
<gene>
    <name evidence="2" type="ORF">Q8A67_005318</name>
</gene>
<dbReference type="Proteomes" id="UP001187343">
    <property type="component" value="Unassembled WGS sequence"/>
</dbReference>
<dbReference type="EMBL" id="JAUYZG010000004">
    <property type="protein sequence ID" value="KAK2909481.1"/>
    <property type="molecule type" value="Genomic_DNA"/>
</dbReference>
<dbReference type="Gene3D" id="2.60.120.920">
    <property type="match status" value="1"/>
</dbReference>
<name>A0AA88TUK0_9TELE</name>
<evidence type="ECO:0000313" key="3">
    <source>
        <dbReference type="Proteomes" id="UP001187343"/>
    </source>
</evidence>